<reference evidence="2" key="1">
    <citation type="journal article" date="2008" name="BMC Genomics">
        <title>Analysis of 4,664 high-quality sequence-finished poplar full-length cDNA clones and their utility for the discovery of genes responding to insect feeding.</title>
        <authorList>
            <person name="Ralph S.G."/>
            <person name="Chun H.J."/>
            <person name="Cooper D."/>
            <person name="Kirkpatrick R."/>
            <person name="Kolosova N."/>
            <person name="Gunter L."/>
            <person name="Tuskan G.A."/>
            <person name="Douglas C.J."/>
            <person name="Holt R.A."/>
            <person name="Jones S.J."/>
            <person name="Marra M.A."/>
            <person name="Bohlmann J."/>
        </authorList>
    </citation>
    <scope>NUCLEOTIDE SEQUENCE</scope>
    <source>
        <tissue evidence="2">Phloem and cambium</tissue>
    </source>
</reference>
<protein>
    <submittedName>
        <fullName evidence="2">Uncharacterized protein</fullName>
    </submittedName>
</protein>
<accession>A9PA54</accession>
<dbReference type="AlphaFoldDB" id="A9PA54"/>
<evidence type="ECO:0000256" key="1">
    <source>
        <dbReference type="SAM" id="MobiDB-lite"/>
    </source>
</evidence>
<organism evidence="2">
    <name type="scientific">Populus trichocarpa</name>
    <name type="common">Western balsam poplar</name>
    <name type="synonym">Populus balsamifera subsp. trichocarpa</name>
    <dbReference type="NCBI Taxonomy" id="3694"/>
    <lineage>
        <taxon>Eukaryota</taxon>
        <taxon>Viridiplantae</taxon>
        <taxon>Streptophyta</taxon>
        <taxon>Embryophyta</taxon>
        <taxon>Tracheophyta</taxon>
        <taxon>Spermatophyta</taxon>
        <taxon>Magnoliopsida</taxon>
        <taxon>eudicotyledons</taxon>
        <taxon>Gunneridae</taxon>
        <taxon>Pentapetalae</taxon>
        <taxon>rosids</taxon>
        <taxon>fabids</taxon>
        <taxon>Malpighiales</taxon>
        <taxon>Salicaceae</taxon>
        <taxon>Saliceae</taxon>
        <taxon>Populus</taxon>
    </lineage>
</organism>
<dbReference type="EMBL" id="EF145062">
    <property type="protein sequence ID" value="ABK93257.1"/>
    <property type="molecule type" value="mRNA"/>
</dbReference>
<evidence type="ECO:0000313" key="2">
    <source>
        <dbReference type="EMBL" id="ABK93257.1"/>
    </source>
</evidence>
<name>A9PA54_POPTR</name>
<feature type="region of interest" description="Disordered" evidence="1">
    <location>
        <begin position="41"/>
        <end position="60"/>
    </location>
</feature>
<proteinExistence type="evidence at transcript level"/>
<sequence>MAAPAVFFSCSRLCLSHGLPLPGRFGFSSLPIDSPIVDRTTTPISRAASAATRTAARPTP</sequence>